<dbReference type="FunFam" id="2.10.25.10:FF:000333">
    <property type="entry name" value="netrin-4 isoform X2"/>
    <property type="match status" value="1"/>
</dbReference>
<dbReference type="InterPro" id="IPR001134">
    <property type="entry name" value="Netrin_domain"/>
</dbReference>
<dbReference type="PROSITE" id="PS01248">
    <property type="entry name" value="EGF_LAM_1"/>
    <property type="match status" value="1"/>
</dbReference>
<protein>
    <recommendedName>
        <fullName evidence="14">Netrin-1</fullName>
    </recommendedName>
</protein>
<dbReference type="GO" id="GO:0009888">
    <property type="term" value="P:tissue development"/>
    <property type="evidence" value="ECO:0000318"/>
    <property type="project" value="GO_Central"/>
</dbReference>
<dbReference type="HOGENOM" id="CLU_016961_2_1_1"/>
<dbReference type="Proteomes" id="UP000008144">
    <property type="component" value="Chromosome 5"/>
</dbReference>
<feature type="domain" description="Laminin N-terminal" evidence="11">
    <location>
        <begin position="27"/>
        <end position="254"/>
    </location>
</feature>
<dbReference type="Gene3D" id="2.60.120.260">
    <property type="entry name" value="Galactose-binding domain-like"/>
    <property type="match status" value="1"/>
</dbReference>
<reference evidence="12" key="4">
    <citation type="submission" date="2025-09" db="UniProtKB">
        <authorList>
            <consortium name="Ensembl"/>
        </authorList>
    </citation>
    <scope>IDENTIFICATION</scope>
</reference>
<accession>F6RZH2</accession>
<feature type="domain" description="NTR" evidence="10">
    <location>
        <begin position="492"/>
        <end position="616"/>
    </location>
</feature>
<dbReference type="PRINTS" id="PR00011">
    <property type="entry name" value="EGFLAMININ"/>
</dbReference>
<dbReference type="FunFam" id="2.60.120.260:FF:000173">
    <property type="entry name" value="Netrin 4"/>
    <property type="match status" value="1"/>
</dbReference>
<keyword evidence="13" id="KW-1185">Reference proteome</keyword>
<dbReference type="GO" id="GO:0016477">
    <property type="term" value="P:cell migration"/>
    <property type="evidence" value="ECO:0000318"/>
    <property type="project" value="GO_Central"/>
</dbReference>
<evidence type="ECO:0000256" key="4">
    <source>
        <dbReference type="ARBA" id="ARBA00023157"/>
    </source>
</evidence>
<dbReference type="SUPFAM" id="SSF50242">
    <property type="entry name" value="TIMP-like"/>
    <property type="match status" value="1"/>
</dbReference>
<evidence type="ECO:0000259" key="10">
    <source>
        <dbReference type="PROSITE" id="PS50189"/>
    </source>
</evidence>
<evidence type="ECO:0000256" key="6">
    <source>
        <dbReference type="ARBA" id="ARBA00023292"/>
    </source>
</evidence>
<dbReference type="InterPro" id="IPR008993">
    <property type="entry name" value="TIMP-like_OB-fold"/>
</dbReference>
<dbReference type="GeneTree" id="ENSGT00940000156615"/>
<dbReference type="PROSITE" id="PS50027">
    <property type="entry name" value="EGF_LAM_2"/>
    <property type="match status" value="1"/>
</dbReference>
<dbReference type="STRING" id="7719.ENSCINP00000015201"/>
<dbReference type="PROSITE" id="PS51117">
    <property type="entry name" value="LAMININ_NTER"/>
    <property type="match status" value="1"/>
</dbReference>
<dbReference type="SMART" id="SM00136">
    <property type="entry name" value="LamNT"/>
    <property type="match status" value="1"/>
</dbReference>
<dbReference type="EMBL" id="EAAA01002062">
    <property type="status" value="NOT_ANNOTATED_CDS"/>
    <property type="molecule type" value="Genomic_DNA"/>
</dbReference>
<dbReference type="PANTHER" id="PTHR10574">
    <property type="entry name" value="NETRIN/LAMININ-RELATED"/>
    <property type="match status" value="1"/>
</dbReference>
<dbReference type="GO" id="GO:0009887">
    <property type="term" value="P:animal organ morphogenesis"/>
    <property type="evidence" value="ECO:0000318"/>
    <property type="project" value="GO_Central"/>
</dbReference>
<feature type="chain" id="PRO_5003341073" description="Netrin-1" evidence="8">
    <location>
        <begin position="18"/>
        <end position="617"/>
    </location>
</feature>
<dbReference type="OMA" id="AQDQLMI"/>
<dbReference type="Gene3D" id="2.40.50.120">
    <property type="match status" value="1"/>
</dbReference>
<evidence type="ECO:0000256" key="2">
    <source>
        <dbReference type="ARBA" id="ARBA00022525"/>
    </source>
</evidence>
<dbReference type="InterPro" id="IPR008211">
    <property type="entry name" value="Laminin_N"/>
</dbReference>
<dbReference type="InterPro" id="IPR050440">
    <property type="entry name" value="Laminin/Netrin_ECM"/>
</dbReference>
<keyword evidence="2" id="KW-0964">Secreted</keyword>
<dbReference type="SMART" id="SM00180">
    <property type="entry name" value="EGF_Lam"/>
    <property type="match status" value="3"/>
</dbReference>
<dbReference type="PANTHER" id="PTHR10574:SF419">
    <property type="entry name" value="LAMININ SUBUNIT ALPHA-3-RELATED"/>
    <property type="match status" value="1"/>
</dbReference>
<dbReference type="SMART" id="SM00643">
    <property type="entry name" value="C345C"/>
    <property type="match status" value="1"/>
</dbReference>
<evidence type="ECO:0008006" key="14">
    <source>
        <dbReference type="Google" id="ProtNLM"/>
    </source>
</evidence>
<dbReference type="Pfam" id="PF00055">
    <property type="entry name" value="Laminin_N"/>
    <property type="match status" value="1"/>
</dbReference>
<proteinExistence type="predicted"/>
<evidence type="ECO:0000313" key="13">
    <source>
        <dbReference type="Proteomes" id="UP000008144"/>
    </source>
</evidence>
<evidence type="ECO:0000259" key="11">
    <source>
        <dbReference type="PROSITE" id="PS51117"/>
    </source>
</evidence>
<keyword evidence="6 7" id="KW-0424">Laminin EGF-like domain</keyword>
<comment type="caution">
    <text evidence="7">Lacks conserved residue(s) required for the propagation of feature annotation.</text>
</comment>
<dbReference type="Pfam" id="PF00053">
    <property type="entry name" value="EGF_laminin"/>
    <property type="match status" value="3"/>
</dbReference>
<comment type="subcellular location">
    <subcellularLocation>
        <location evidence="1">Secreted</location>
    </subcellularLocation>
</comment>
<keyword evidence="3 8" id="KW-0732">Signal</keyword>
<dbReference type="Ensembl" id="ENSCINT00000015201.3">
    <property type="protein sequence ID" value="ENSCINP00000015201.3"/>
    <property type="gene ID" value="ENSCING00000007401.3"/>
</dbReference>
<keyword evidence="4 7" id="KW-1015">Disulfide bond</keyword>
<dbReference type="SUPFAM" id="SSF57196">
    <property type="entry name" value="EGF/Laminin"/>
    <property type="match status" value="3"/>
</dbReference>
<evidence type="ECO:0000259" key="9">
    <source>
        <dbReference type="PROSITE" id="PS50027"/>
    </source>
</evidence>
<dbReference type="PROSITE" id="PS50189">
    <property type="entry name" value="NTR"/>
    <property type="match status" value="1"/>
</dbReference>
<evidence type="ECO:0000256" key="3">
    <source>
        <dbReference type="ARBA" id="ARBA00022729"/>
    </source>
</evidence>
<reference evidence="13" key="1">
    <citation type="journal article" date="2002" name="Science">
        <title>The draft genome of Ciona intestinalis: insights into chordate and vertebrate origins.</title>
        <authorList>
            <person name="Dehal P."/>
            <person name="Satou Y."/>
            <person name="Campbell R.K."/>
            <person name="Chapman J."/>
            <person name="Degnan B."/>
            <person name="De Tomaso A."/>
            <person name="Davidson B."/>
            <person name="Di Gregorio A."/>
            <person name="Gelpke M."/>
            <person name="Goodstein D.M."/>
            <person name="Harafuji N."/>
            <person name="Hastings K.E."/>
            <person name="Ho I."/>
            <person name="Hotta K."/>
            <person name="Huang W."/>
            <person name="Kawashima T."/>
            <person name="Lemaire P."/>
            <person name="Martinez D."/>
            <person name="Meinertzhagen I.A."/>
            <person name="Necula S."/>
            <person name="Nonaka M."/>
            <person name="Putnam N."/>
            <person name="Rash S."/>
            <person name="Saiga H."/>
            <person name="Satake M."/>
            <person name="Terry A."/>
            <person name="Yamada L."/>
            <person name="Wang H.G."/>
            <person name="Awazu S."/>
            <person name="Azumi K."/>
            <person name="Boore J."/>
            <person name="Branno M."/>
            <person name="Chin-Bow S."/>
            <person name="DeSantis R."/>
            <person name="Doyle S."/>
            <person name="Francino P."/>
            <person name="Keys D.N."/>
            <person name="Haga S."/>
            <person name="Hayashi H."/>
            <person name="Hino K."/>
            <person name="Imai K.S."/>
            <person name="Inaba K."/>
            <person name="Kano S."/>
            <person name="Kobayashi K."/>
            <person name="Kobayashi M."/>
            <person name="Lee B.I."/>
            <person name="Makabe K.W."/>
            <person name="Manohar C."/>
            <person name="Matassi G."/>
            <person name="Medina M."/>
            <person name="Mochizuki Y."/>
            <person name="Mount S."/>
            <person name="Morishita T."/>
            <person name="Miura S."/>
            <person name="Nakayama A."/>
            <person name="Nishizaka S."/>
            <person name="Nomoto H."/>
            <person name="Ohta F."/>
            <person name="Oishi K."/>
            <person name="Rigoutsos I."/>
            <person name="Sano M."/>
            <person name="Sasaki A."/>
            <person name="Sasakura Y."/>
            <person name="Shoguchi E."/>
            <person name="Shin-i T."/>
            <person name="Spagnuolo A."/>
            <person name="Stainier D."/>
            <person name="Suzuki M.M."/>
            <person name="Tassy O."/>
            <person name="Takatori N."/>
            <person name="Tokuoka M."/>
            <person name="Yagi K."/>
            <person name="Yoshizaki F."/>
            <person name="Wada S."/>
            <person name="Zhang C."/>
            <person name="Hyatt P.D."/>
            <person name="Larimer F."/>
            <person name="Detter C."/>
            <person name="Doggett N."/>
            <person name="Glavina T."/>
            <person name="Hawkins T."/>
            <person name="Richardson P."/>
            <person name="Lucas S."/>
            <person name="Kohara Y."/>
            <person name="Levine M."/>
            <person name="Satoh N."/>
            <person name="Rokhsar D.S."/>
        </authorList>
    </citation>
    <scope>NUCLEOTIDE SEQUENCE [LARGE SCALE GENOMIC DNA]</scope>
</reference>
<sequence length="617" mass="69654">WTLIVTIVLRQACNVLTFKINVGQRCGRHSCHGDVGNLAAGRSVSVTSTCGLGRKGEIYCDPGTDSCTAPICRRCGTGDHPGSHMLDSPFTGSHTWWQSANNADDVTIQFDLQTSFYFTHLIMLFRSPRPGAMTLERSVDFGQTWQIYQRFASNCSEEFGMDDDVDVISAACTSRYSSPWPCDGGEVIHRVMNPAHPIDDPYNDEARHLLKITNLRIRMWNPQLCTGCTNITSDSLVMSIFPPFSVYDLIIRGTCYCSGHGDTCVPLHQDGTKPKDSEQSVVFGKCMCEHNTAGAHCERCMEIYNDAPWMAGNGDTGAANPCKRCNCHSHSQRCRFDSELWERSGNRSGGVCMGCQHKTRGRYCHLCKPGYFRRLEADLSDQDICRECLCDITGTYFHKPRTRRQQTLPCDTITGQCRCKPGVGGRRCDRCLHGYWGFGRHGCSECLCEHCDVKSGSCIPIFEPDPSSNFPGFDNLDGPYYSFDETDFIETCSCKERAWNDLTYFCNAKFDYAARVRIREAIDLGTHARLLVSVRRVFKQGSVKFRRGKTVMYPESWTVMGCTCPVLLPGRDYLVIGHEDSIQQRLMINVESLVTEWPQKRKYFARNVKKQFRKKCV</sequence>
<dbReference type="GO" id="GO:0007411">
    <property type="term" value="P:axon guidance"/>
    <property type="evidence" value="ECO:0000318"/>
    <property type="project" value="GO_Central"/>
</dbReference>
<dbReference type="CDD" id="cd00055">
    <property type="entry name" value="EGF_Lam"/>
    <property type="match status" value="3"/>
</dbReference>
<dbReference type="FunFam" id="2.40.50.120:FF:000032">
    <property type="entry name" value="netrin-4"/>
    <property type="match status" value="1"/>
</dbReference>
<dbReference type="InterPro" id="IPR002049">
    <property type="entry name" value="LE_dom"/>
</dbReference>
<dbReference type="Gene3D" id="2.170.300.10">
    <property type="entry name" value="Tie2 ligand-binding domain superfamily"/>
    <property type="match status" value="1"/>
</dbReference>
<name>F6RZH2_CIOIN</name>
<evidence type="ECO:0000256" key="5">
    <source>
        <dbReference type="ARBA" id="ARBA00023180"/>
    </source>
</evidence>
<dbReference type="InParanoid" id="F6RZH2"/>
<feature type="disulfide bond" evidence="7">
    <location>
        <begin position="419"/>
        <end position="428"/>
    </location>
</feature>
<reference evidence="12" key="2">
    <citation type="journal article" date="2008" name="Genome Biol.">
        <title>Improved genome assembly and evidence-based global gene model set for the chordate Ciona intestinalis: new insight into intron and operon populations.</title>
        <authorList>
            <person name="Satou Y."/>
            <person name="Mineta K."/>
            <person name="Ogasawara M."/>
            <person name="Sasakura Y."/>
            <person name="Shoguchi E."/>
            <person name="Ueno K."/>
            <person name="Yamada L."/>
            <person name="Matsumoto J."/>
            <person name="Wasserscheid J."/>
            <person name="Dewar K."/>
            <person name="Wiley G.B."/>
            <person name="Macmil S.L."/>
            <person name="Roe B.A."/>
            <person name="Zeller R.W."/>
            <person name="Hastings K.E."/>
            <person name="Lemaire P."/>
            <person name="Lindquist E."/>
            <person name="Endo T."/>
            <person name="Hotta K."/>
            <person name="Inaba K."/>
        </authorList>
    </citation>
    <scope>NUCLEOTIDE SEQUENCE [LARGE SCALE GENOMIC DNA]</scope>
    <source>
        <strain evidence="12">wild type</strain>
    </source>
</reference>
<evidence type="ECO:0000256" key="1">
    <source>
        <dbReference type="ARBA" id="ARBA00004613"/>
    </source>
</evidence>
<dbReference type="GO" id="GO:0034446">
    <property type="term" value="P:substrate adhesion-dependent cell spreading"/>
    <property type="evidence" value="ECO:0000318"/>
    <property type="project" value="GO_Central"/>
</dbReference>
<feature type="domain" description="Laminin EGF-like" evidence="9">
    <location>
        <begin position="388"/>
        <end position="445"/>
    </location>
</feature>
<dbReference type="Gene3D" id="2.10.25.10">
    <property type="entry name" value="Laminin"/>
    <property type="match status" value="1"/>
</dbReference>
<dbReference type="InterPro" id="IPR018933">
    <property type="entry name" value="Netrin_module_non-TIMP"/>
</dbReference>
<keyword evidence="5" id="KW-0325">Glycoprotein</keyword>
<feature type="signal peptide" evidence="8">
    <location>
        <begin position="1"/>
        <end position="17"/>
    </location>
</feature>
<evidence type="ECO:0000256" key="8">
    <source>
        <dbReference type="SAM" id="SignalP"/>
    </source>
</evidence>
<dbReference type="GO" id="GO:0043256">
    <property type="term" value="C:laminin complex"/>
    <property type="evidence" value="ECO:0000318"/>
    <property type="project" value="GO_Central"/>
</dbReference>
<reference evidence="12" key="3">
    <citation type="submission" date="2025-08" db="UniProtKB">
        <authorList>
            <consortium name="Ensembl"/>
        </authorList>
    </citation>
    <scope>IDENTIFICATION</scope>
</reference>
<dbReference type="Pfam" id="PF01759">
    <property type="entry name" value="NTR"/>
    <property type="match status" value="1"/>
</dbReference>
<dbReference type="AlphaFoldDB" id="F6RZH2"/>
<dbReference type="FunFam" id="2.10.25.10:FF:000074">
    <property type="entry name" value="Laminin subunit alpha"/>
    <property type="match status" value="1"/>
</dbReference>
<evidence type="ECO:0000313" key="12">
    <source>
        <dbReference type="Ensembl" id="ENSCINP00000015201.3"/>
    </source>
</evidence>
<dbReference type="GO" id="GO:0070831">
    <property type="term" value="P:basement membrane assembly"/>
    <property type="evidence" value="ECO:0000318"/>
    <property type="project" value="GO_Central"/>
</dbReference>
<organism evidence="12 13">
    <name type="scientific">Ciona intestinalis</name>
    <name type="common">Transparent sea squirt</name>
    <name type="synonym">Ascidia intestinalis</name>
    <dbReference type="NCBI Taxonomy" id="7719"/>
    <lineage>
        <taxon>Eukaryota</taxon>
        <taxon>Metazoa</taxon>
        <taxon>Chordata</taxon>
        <taxon>Tunicata</taxon>
        <taxon>Ascidiacea</taxon>
        <taxon>Phlebobranchia</taxon>
        <taxon>Cionidae</taxon>
        <taxon>Ciona</taxon>
    </lineage>
</organism>
<dbReference type="GO" id="GO:0005576">
    <property type="term" value="C:extracellular region"/>
    <property type="evidence" value="ECO:0007669"/>
    <property type="project" value="UniProtKB-SubCell"/>
</dbReference>
<evidence type="ECO:0000256" key="7">
    <source>
        <dbReference type="PROSITE-ProRule" id="PRU00460"/>
    </source>
</evidence>